<feature type="region of interest" description="Disordered" evidence="2">
    <location>
        <begin position="59"/>
        <end position="102"/>
    </location>
</feature>
<protein>
    <recommendedName>
        <fullName evidence="3">CCHC-type domain-containing protein</fullName>
    </recommendedName>
</protein>
<dbReference type="SUPFAM" id="SSF57756">
    <property type="entry name" value="Retrovirus zinc finger-like domains"/>
    <property type="match status" value="1"/>
</dbReference>
<feature type="region of interest" description="Disordered" evidence="2">
    <location>
        <begin position="118"/>
        <end position="169"/>
    </location>
</feature>
<dbReference type="InterPro" id="IPR036875">
    <property type="entry name" value="Znf_CCHC_sf"/>
</dbReference>
<dbReference type="Gene3D" id="4.10.60.10">
    <property type="entry name" value="Zinc finger, CCHC-type"/>
    <property type="match status" value="1"/>
</dbReference>
<evidence type="ECO:0000256" key="1">
    <source>
        <dbReference type="PROSITE-ProRule" id="PRU00047"/>
    </source>
</evidence>
<comment type="caution">
    <text evidence="4">The sequence shown here is derived from an EMBL/GenBank/DDBJ whole genome shotgun (WGS) entry which is preliminary data.</text>
</comment>
<feature type="domain" description="CCHC-type" evidence="3">
    <location>
        <begin position="104"/>
        <end position="118"/>
    </location>
</feature>
<feature type="compositionally biased region" description="Pro residues" evidence="2">
    <location>
        <begin position="146"/>
        <end position="155"/>
    </location>
</feature>
<evidence type="ECO:0000313" key="5">
    <source>
        <dbReference type="Proteomes" id="UP001181693"/>
    </source>
</evidence>
<gene>
    <name evidence="4" type="ORF">GDO54_002146</name>
</gene>
<proteinExistence type="predicted"/>
<dbReference type="Proteomes" id="UP001181693">
    <property type="component" value="Unassembled WGS sequence"/>
</dbReference>
<keyword evidence="1" id="KW-0862">Zinc</keyword>
<evidence type="ECO:0000259" key="3">
    <source>
        <dbReference type="PROSITE" id="PS50158"/>
    </source>
</evidence>
<organism evidence="4 5">
    <name type="scientific">Pyxicephalus adspersus</name>
    <name type="common">African bullfrog</name>
    <dbReference type="NCBI Taxonomy" id="30357"/>
    <lineage>
        <taxon>Eukaryota</taxon>
        <taxon>Metazoa</taxon>
        <taxon>Chordata</taxon>
        <taxon>Craniata</taxon>
        <taxon>Vertebrata</taxon>
        <taxon>Euteleostomi</taxon>
        <taxon>Amphibia</taxon>
        <taxon>Batrachia</taxon>
        <taxon>Anura</taxon>
        <taxon>Neobatrachia</taxon>
        <taxon>Ranoidea</taxon>
        <taxon>Pyxicephalidae</taxon>
        <taxon>Pyxicephalinae</taxon>
        <taxon>Pyxicephalus</taxon>
    </lineage>
</organism>
<dbReference type="GO" id="GO:0003676">
    <property type="term" value="F:nucleic acid binding"/>
    <property type="evidence" value="ECO:0007669"/>
    <property type="project" value="InterPro"/>
</dbReference>
<dbReference type="Pfam" id="PF00098">
    <property type="entry name" value="zf-CCHC"/>
    <property type="match status" value="1"/>
</dbReference>
<dbReference type="EMBL" id="DYDO01000001">
    <property type="protein sequence ID" value="DBA34600.1"/>
    <property type="molecule type" value="Genomic_DNA"/>
</dbReference>
<keyword evidence="5" id="KW-1185">Reference proteome</keyword>
<reference evidence="4" key="1">
    <citation type="thesis" date="2020" institute="ProQuest LLC" country="789 East Eisenhower Parkway, Ann Arbor, MI, USA">
        <title>Comparative Genomics and Chromosome Evolution.</title>
        <authorList>
            <person name="Mudd A.B."/>
        </authorList>
    </citation>
    <scope>NUCLEOTIDE SEQUENCE</scope>
    <source>
        <strain evidence="4">1538</strain>
        <tissue evidence="4">Blood</tissue>
    </source>
</reference>
<accession>A0AAV3B2G7</accession>
<dbReference type="InterPro" id="IPR001878">
    <property type="entry name" value="Znf_CCHC"/>
</dbReference>
<name>A0AAV3B2G7_PYXAD</name>
<dbReference type="AlphaFoldDB" id="A0AAV3B2G7"/>
<evidence type="ECO:0000256" key="2">
    <source>
        <dbReference type="SAM" id="MobiDB-lite"/>
    </source>
</evidence>
<sequence>MHSMLIQTFLTNLKPHLQLTVRQMISEWPSLTKDQFQAKLMEKDAAGCLEIVRPKEAHYQTQDSNCPSNQPGGGVVAGHGRSRGKGRGNSFGRKGNNRKRPAGCFNCGKTDHWVSQCPYPPRQNTPHDTQVQDTQPYPQHSQTSDLPPPPPPPQSNPRFPIAWGQQTPH</sequence>
<keyword evidence="1" id="KW-0863">Zinc-finger</keyword>
<dbReference type="PROSITE" id="PS50158">
    <property type="entry name" value="ZF_CCHC"/>
    <property type="match status" value="1"/>
</dbReference>
<evidence type="ECO:0000313" key="4">
    <source>
        <dbReference type="EMBL" id="DBA34600.1"/>
    </source>
</evidence>
<dbReference type="SMART" id="SM00343">
    <property type="entry name" value="ZnF_C2HC"/>
    <property type="match status" value="1"/>
</dbReference>
<feature type="compositionally biased region" description="Polar residues" evidence="2">
    <location>
        <begin position="124"/>
        <end position="145"/>
    </location>
</feature>
<feature type="compositionally biased region" description="Polar residues" evidence="2">
    <location>
        <begin position="59"/>
        <end position="70"/>
    </location>
</feature>
<keyword evidence="1" id="KW-0479">Metal-binding</keyword>
<dbReference type="GO" id="GO:0008270">
    <property type="term" value="F:zinc ion binding"/>
    <property type="evidence" value="ECO:0007669"/>
    <property type="project" value="UniProtKB-KW"/>
</dbReference>